<evidence type="ECO:0008006" key="9">
    <source>
        <dbReference type="Google" id="ProtNLM"/>
    </source>
</evidence>
<dbReference type="PANTHER" id="PTHR24301">
    <property type="entry name" value="THROMBOXANE-A SYNTHASE"/>
    <property type="match status" value="1"/>
</dbReference>
<dbReference type="KEGG" id="bdi:100841101"/>
<name>A0A2K2DVA0_BRADI</name>
<keyword evidence="2 5" id="KW-1133">Transmembrane helix</keyword>
<keyword evidence="3 4" id="KW-0408">Iron</keyword>
<dbReference type="AlphaFoldDB" id="A0A2K2DVA0"/>
<reference evidence="7" key="3">
    <citation type="submission" date="2018-08" db="UniProtKB">
        <authorList>
            <consortium name="EnsemblPlants"/>
        </authorList>
    </citation>
    <scope>IDENTIFICATION</scope>
    <source>
        <strain evidence="7">cv. Bd21</strain>
    </source>
</reference>
<keyword evidence="5" id="KW-0472">Membrane</keyword>
<dbReference type="PANTHER" id="PTHR24301:SF14">
    <property type="entry name" value="CYTOCHROME P450"/>
    <property type="match status" value="1"/>
</dbReference>
<keyword evidence="1 5" id="KW-0812">Transmembrane</keyword>
<comment type="cofactor">
    <cofactor evidence="3">
        <name>heme</name>
        <dbReference type="ChEBI" id="CHEBI:30413"/>
    </cofactor>
</comment>
<evidence type="ECO:0000256" key="1">
    <source>
        <dbReference type="ARBA" id="ARBA00022692"/>
    </source>
</evidence>
<reference evidence="6 7" key="1">
    <citation type="journal article" date="2010" name="Nature">
        <title>Genome sequencing and analysis of the model grass Brachypodium distachyon.</title>
        <authorList>
            <consortium name="International Brachypodium Initiative"/>
        </authorList>
    </citation>
    <scope>NUCLEOTIDE SEQUENCE [LARGE SCALE GENOMIC DNA]</scope>
    <source>
        <strain evidence="6 7">Bd21</strain>
    </source>
</reference>
<evidence type="ECO:0000256" key="2">
    <source>
        <dbReference type="ARBA" id="ARBA00022989"/>
    </source>
</evidence>
<dbReference type="EMBL" id="CM000880">
    <property type="protein sequence ID" value="PNT78205.1"/>
    <property type="molecule type" value="Genomic_DNA"/>
</dbReference>
<dbReference type="SUPFAM" id="SSF48264">
    <property type="entry name" value="Cytochrome P450"/>
    <property type="match status" value="1"/>
</dbReference>
<dbReference type="GO" id="GO:0020037">
    <property type="term" value="F:heme binding"/>
    <property type="evidence" value="ECO:0007669"/>
    <property type="project" value="InterPro"/>
</dbReference>
<dbReference type="PRINTS" id="PR00385">
    <property type="entry name" value="P450"/>
</dbReference>
<dbReference type="GO" id="GO:0016705">
    <property type="term" value="F:oxidoreductase activity, acting on paired donors, with incorporation or reduction of molecular oxygen"/>
    <property type="evidence" value="ECO:0007669"/>
    <property type="project" value="InterPro"/>
</dbReference>
<keyword evidence="3 4" id="KW-0479">Metal-binding</keyword>
<evidence type="ECO:0000256" key="5">
    <source>
        <dbReference type="SAM" id="Phobius"/>
    </source>
</evidence>
<proteinExistence type="inferred from homology"/>
<dbReference type="GO" id="GO:0005506">
    <property type="term" value="F:iron ion binding"/>
    <property type="evidence" value="ECO:0007669"/>
    <property type="project" value="InterPro"/>
</dbReference>
<dbReference type="InterPro" id="IPR017972">
    <property type="entry name" value="Cyt_P450_CS"/>
</dbReference>
<dbReference type="EnsemblPlants" id="PNT78205">
    <property type="protein sequence ID" value="PNT78205"/>
    <property type="gene ID" value="BRADI_1g75310v3"/>
</dbReference>
<keyword evidence="8" id="KW-1185">Reference proteome</keyword>
<dbReference type="PROSITE" id="PS00086">
    <property type="entry name" value="CYTOCHROME_P450"/>
    <property type="match status" value="1"/>
</dbReference>
<feature type="binding site" description="axial binding residue" evidence="3">
    <location>
        <position position="477"/>
    </location>
    <ligand>
        <name>heme</name>
        <dbReference type="ChEBI" id="CHEBI:30413"/>
    </ligand>
    <ligandPart>
        <name>Fe</name>
        <dbReference type="ChEBI" id="CHEBI:18248"/>
    </ligandPart>
</feature>
<gene>
    <name evidence="7" type="primary">LOC100841101</name>
    <name evidence="6" type="ORF">BRADI_1g75310v3</name>
</gene>
<evidence type="ECO:0000313" key="7">
    <source>
        <dbReference type="EnsemblPlants" id="PNT78205"/>
    </source>
</evidence>
<evidence type="ECO:0000256" key="4">
    <source>
        <dbReference type="RuleBase" id="RU000461"/>
    </source>
</evidence>
<sequence>MDGAGVLWSRQMESPLAAILFTVAALAAGAFAVYFYAPSWRLRRVPGPLAYGLIGHLPLFTKHGPEVFGVLARRYGPIYRFYLGRQPVVVIADAELCREAGIKKFKSVVDRSVPSTIRSSPIHFKSLLFTKGSRWQSMRNVIIAIYQPSHLASLIPAVHPYIRRAARLLHPGQEVAFSDLAVKLFSDTIGQAAFGVDFGLTKPDDANNVDSTINNEKTATDDFIEKHLYALTSLKADLNGSLSMVLGTVAPLLQEPARQLLLRVPGSADRLMDETNRALSGLVDAIVAERAAMEAQSEGEKKNFLSVLLKARESSHAMRELFTADYVSALTYEHLLAGSGSMSFTLSGLAYRVAMHPEVEEKMLSEIDAFGPKDLVPDAEELNTKFTYLEQVLKETMRFYSSSPLVSRETTEDVEIGGYLLPKGTWVWLATGQLSKDPKHFPDPYTFRPERFDPEDEECKRRHPYAFLPFGIGPRGCPGQKFAMQQLKLVVIHLYRRYVFRHSPGMEFPLQLEFSIVNNFKHGVKLQVIDREEH</sequence>
<comment type="similarity">
    <text evidence="4">Belongs to the cytochrome P450 family.</text>
</comment>
<reference evidence="6" key="2">
    <citation type="submission" date="2017-06" db="EMBL/GenBank/DDBJ databases">
        <title>WGS assembly of Brachypodium distachyon.</title>
        <authorList>
            <consortium name="The International Brachypodium Initiative"/>
            <person name="Lucas S."/>
            <person name="Harmon-Smith M."/>
            <person name="Lail K."/>
            <person name="Tice H."/>
            <person name="Grimwood J."/>
            <person name="Bruce D."/>
            <person name="Barry K."/>
            <person name="Shu S."/>
            <person name="Lindquist E."/>
            <person name="Wang M."/>
            <person name="Pitluck S."/>
            <person name="Vogel J.P."/>
            <person name="Garvin D.F."/>
            <person name="Mockler T.C."/>
            <person name="Schmutz J."/>
            <person name="Rokhsar D."/>
            <person name="Bevan M.W."/>
        </authorList>
    </citation>
    <scope>NUCLEOTIDE SEQUENCE</scope>
    <source>
        <strain evidence="6">Bd21</strain>
    </source>
</reference>
<evidence type="ECO:0000313" key="8">
    <source>
        <dbReference type="Proteomes" id="UP000008810"/>
    </source>
</evidence>
<dbReference type="PRINTS" id="PR00463">
    <property type="entry name" value="EP450I"/>
</dbReference>
<keyword evidence="4" id="KW-0503">Monooxygenase</keyword>
<keyword evidence="3 4" id="KW-0349">Heme</keyword>
<dbReference type="RefSeq" id="XP_003562092.2">
    <property type="nucleotide sequence ID" value="XM_003562044.4"/>
</dbReference>
<dbReference type="OrthoDB" id="1470350at2759"/>
<dbReference type="STRING" id="15368.A0A2K2DVA0"/>
<dbReference type="Proteomes" id="UP000008810">
    <property type="component" value="Chromosome 1"/>
</dbReference>
<dbReference type="Gramene" id="PNT78205">
    <property type="protein sequence ID" value="PNT78205"/>
    <property type="gene ID" value="BRADI_1g75310v3"/>
</dbReference>
<evidence type="ECO:0000313" key="6">
    <source>
        <dbReference type="EMBL" id="PNT78205.1"/>
    </source>
</evidence>
<keyword evidence="4" id="KW-0560">Oxidoreductase</keyword>
<dbReference type="GO" id="GO:0004497">
    <property type="term" value="F:monooxygenase activity"/>
    <property type="evidence" value="ECO:0007669"/>
    <property type="project" value="UniProtKB-KW"/>
</dbReference>
<dbReference type="InterPro" id="IPR001128">
    <property type="entry name" value="Cyt_P450"/>
</dbReference>
<accession>A0A2K2DVA0</accession>
<evidence type="ECO:0000256" key="3">
    <source>
        <dbReference type="PIRSR" id="PIRSR602401-1"/>
    </source>
</evidence>
<dbReference type="SMR" id="A0A2K2DVA0"/>
<organism evidence="6">
    <name type="scientific">Brachypodium distachyon</name>
    <name type="common">Purple false brome</name>
    <name type="synonym">Trachynia distachya</name>
    <dbReference type="NCBI Taxonomy" id="15368"/>
    <lineage>
        <taxon>Eukaryota</taxon>
        <taxon>Viridiplantae</taxon>
        <taxon>Streptophyta</taxon>
        <taxon>Embryophyta</taxon>
        <taxon>Tracheophyta</taxon>
        <taxon>Spermatophyta</taxon>
        <taxon>Magnoliopsida</taxon>
        <taxon>Liliopsida</taxon>
        <taxon>Poales</taxon>
        <taxon>Poaceae</taxon>
        <taxon>BOP clade</taxon>
        <taxon>Pooideae</taxon>
        <taxon>Stipodae</taxon>
        <taxon>Brachypodieae</taxon>
        <taxon>Brachypodium</taxon>
    </lineage>
</organism>
<dbReference type="InterPro" id="IPR036396">
    <property type="entry name" value="Cyt_P450_sf"/>
</dbReference>
<dbReference type="GeneID" id="100841101"/>
<dbReference type="Gene3D" id="1.10.630.10">
    <property type="entry name" value="Cytochrome P450"/>
    <property type="match status" value="1"/>
</dbReference>
<feature type="transmembrane region" description="Helical" evidence="5">
    <location>
        <begin position="16"/>
        <end position="37"/>
    </location>
</feature>
<protein>
    <recommendedName>
        <fullName evidence="9">Cytochrome P450</fullName>
    </recommendedName>
</protein>
<dbReference type="InterPro" id="IPR002401">
    <property type="entry name" value="Cyt_P450_E_grp-I"/>
</dbReference>
<dbReference type="Pfam" id="PF00067">
    <property type="entry name" value="p450"/>
    <property type="match status" value="1"/>
</dbReference>